<reference evidence="2" key="1">
    <citation type="submission" date="2016-04" db="EMBL/GenBank/DDBJ databases">
        <authorList>
            <person name="Nguyen H.D."/>
            <person name="Samba Siva P."/>
            <person name="Cullis J."/>
            <person name="Levesque C.A."/>
            <person name="Hambleton S."/>
        </authorList>
    </citation>
    <scope>NUCLEOTIDE SEQUENCE</scope>
    <source>
        <strain evidence="2">DAOMC 236416</strain>
    </source>
</reference>
<keyword evidence="3" id="KW-1185">Reference proteome</keyword>
<reference evidence="2" key="2">
    <citation type="journal article" date="2019" name="IMA Fungus">
        <title>Genome sequencing and comparison of five Tilletia species to identify candidate genes for the detection of regulated species infecting wheat.</title>
        <authorList>
            <person name="Nguyen H.D.T."/>
            <person name="Sultana T."/>
            <person name="Kesanakurti P."/>
            <person name="Hambleton S."/>
        </authorList>
    </citation>
    <scope>NUCLEOTIDE SEQUENCE</scope>
    <source>
        <strain evidence="2">DAOMC 236416</strain>
    </source>
</reference>
<evidence type="ECO:0000313" key="2">
    <source>
        <dbReference type="EMBL" id="KAE8235054.1"/>
    </source>
</evidence>
<evidence type="ECO:0000256" key="1">
    <source>
        <dbReference type="SAM" id="MobiDB-lite"/>
    </source>
</evidence>
<feature type="compositionally biased region" description="Acidic residues" evidence="1">
    <location>
        <begin position="298"/>
        <end position="313"/>
    </location>
</feature>
<feature type="compositionally biased region" description="Low complexity" evidence="1">
    <location>
        <begin position="42"/>
        <end position="57"/>
    </location>
</feature>
<protein>
    <submittedName>
        <fullName evidence="2">Uncharacterized protein</fullName>
    </submittedName>
</protein>
<feature type="compositionally biased region" description="Low complexity" evidence="1">
    <location>
        <begin position="208"/>
        <end position="226"/>
    </location>
</feature>
<name>A0A8T8S8K6_9BASI</name>
<accession>A0A8T8S8K6</accession>
<sequence length="313" mass="34795">MTQQAQNQAQPSSTSLGILHPITNTSAPIPPPSYLPATNAMTSSSTDTSSTAISSSTGEDGVEPEIDDTIPSRPLSSFEHPERMLWNYEDAKNMKEGFSRVDCTRNPDGTCIKKHEIAKLSKAVAFVCAPWWDMEIHDYLQGRTRNLTFFRSNYLHLLIDAAKGLEKKFPILSWCSYHYKAIKWIEYHLKFHNEQIAKMKRASAALNSTSTSSTSNSNAAGSSGAGKNRKTKRAAESDLKPTKTAKKPKKKHSLPEVDDEIFSEDDDVDEESTTRPSKPAPKSKSKFVAPPLNMRSDDDNEDEDEDIVYGEFG</sequence>
<dbReference type="EMBL" id="LWDF02003017">
    <property type="protein sequence ID" value="KAE8235054.1"/>
    <property type="molecule type" value="Genomic_DNA"/>
</dbReference>
<feature type="compositionally biased region" description="Polar residues" evidence="1">
    <location>
        <begin position="1"/>
        <end position="27"/>
    </location>
</feature>
<feature type="compositionally biased region" description="Acidic residues" evidence="1">
    <location>
        <begin position="256"/>
        <end position="271"/>
    </location>
</feature>
<gene>
    <name evidence="2" type="ORF">A4X13_0g9629</name>
</gene>
<feature type="region of interest" description="Disordered" evidence="1">
    <location>
        <begin position="208"/>
        <end position="313"/>
    </location>
</feature>
<feature type="compositionally biased region" description="Basic residues" evidence="1">
    <location>
        <begin position="243"/>
        <end position="252"/>
    </location>
</feature>
<feature type="region of interest" description="Disordered" evidence="1">
    <location>
        <begin position="1"/>
        <end position="75"/>
    </location>
</feature>
<dbReference type="AlphaFoldDB" id="A0A8T8S8K6"/>
<dbReference type="Proteomes" id="UP000077521">
    <property type="component" value="Unassembled WGS sequence"/>
</dbReference>
<evidence type="ECO:0000313" key="3">
    <source>
        <dbReference type="Proteomes" id="UP000077521"/>
    </source>
</evidence>
<proteinExistence type="predicted"/>
<comment type="caution">
    <text evidence="2">The sequence shown here is derived from an EMBL/GenBank/DDBJ whole genome shotgun (WGS) entry which is preliminary data.</text>
</comment>
<feature type="compositionally biased region" description="Low complexity" evidence="1">
    <location>
        <begin position="276"/>
        <end position="291"/>
    </location>
</feature>
<organism evidence="2 3">
    <name type="scientific">Tilletia indica</name>
    <dbReference type="NCBI Taxonomy" id="43049"/>
    <lineage>
        <taxon>Eukaryota</taxon>
        <taxon>Fungi</taxon>
        <taxon>Dikarya</taxon>
        <taxon>Basidiomycota</taxon>
        <taxon>Ustilaginomycotina</taxon>
        <taxon>Exobasidiomycetes</taxon>
        <taxon>Tilletiales</taxon>
        <taxon>Tilletiaceae</taxon>
        <taxon>Tilletia</taxon>
    </lineage>
</organism>